<dbReference type="InterPro" id="IPR009003">
    <property type="entry name" value="Peptidase_S1_PA"/>
</dbReference>
<name>A0A7V1LKE4_CALAY</name>
<gene>
    <name evidence="6" type="ORF">ENJ10_03040</name>
</gene>
<feature type="domain" description="PDZ" evidence="5">
    <location>
        <begin position="235"/>
        <end position="308"/>
    </location>
</feature>
<dbReference type="SMART" id="SM00228">
    <property type="entry name" value="PDZ"/>
    <property type="match status" value="2"/>
</dbReference>
<dbReference type="Gene3D" id="2.30.42.10">
    <property type="match status" value="2"/>
</dbReference>
<accession>A0A7V1LKE4</accession>
<dbReference type="SUPFAM" id="SSF50156">
    <property type="entry name" value="PDZ domain-like"/>
    <property type="match status" value="2"/>
</dbReference>
<evidence type="ECO:0000313" key="6">
    <source>
        <dbReference type="EMBL" id="HED09639.1"/>
    </source>
</evidence>
<dbReference type="InterPro" id="IPR001940">
    <property type="entry name" value="Peptidase_S1C"/>
</dbReference>
<feature type="chain" id="PRO_5030693310" evidence="4">
    <location>
        <begin position="18"/>
        <end position="457"/>
    </location>
</feature>
<feature type="signal peptide" evidence="4">
    <location>
        <begin position="1"/>
        <end position="17"/>
    </location>
</feature>
<keyword evidence="3" id="KW-0378">Hydrolase</keyword>
<comment type="similarity">
    <text evidence="1">Belongs to the peptidase S1C family.</text>
</comment>
<evidence type="ECO:0000256" key="2">
    <source>
        <dbReference type="ARBA" id="ARBA00022670"/>
    </source>
</evidence>
<organism evidence="6">
    <name type="scientific">Caldithrix abyssi</name>
    <dbReference type="NCBI Taxonomy" id="187145"/>
    <lineage>
        <taxon>Bacteria</taxon>
        <taxon>Pseudomonadati</taxon>
        <taxon>Calditrichota</taxon>
        <taxon>Calditrichia</taxon>
        <taxon>Calditrichales</taxon>
        <taxon>Calditrichaceae</taxon>
        <taxon>Caldithrix</taxon>
    </lineage>
</organism>
<dbReference type="InterPro" id="IPR041489">
    <property type="entry name" value="PDZ_6"/>
</dbReference>
<feature type="domain" description="PDZ" evidence="5">
    <location>
        <begin position="338"/>
        <end position="417"/>
    </location>
</feature>
<reference evidence="6" key="1">
    <citation type="journal article" date="2020" name="mSystems">
        <title>Genome- and Community-Level Interaction Insights into Carbon Utilization and Element Cycling Functions of Hydrothermarchaeota in Hydrothermal Sediment.</title>
        <authorList>
            <person name="Zhou Z."/>
            <person name="Liu Y."/>
            <person name="Xu W."/>
            <person name="Pan J."/>
            <person name="Luo Z.H."/>
            <person name="Li M."/>
        </authorList>
    </citation>
    <scope>NUCLEOTIDE SEQUENCE [LARGE SCALE GENOMIC DNA]</scope>
    <source>
        <strain evidence="6">HyVt-456</strain>
    </source>
</reference>
<dbReference type="InterPro" id="IPR043504">
    <property type="entry name" value="Peptidase_S1_PA_chymotrypsin"/>
</dbReference>
<evidence type="ECO:0000256" key="4">
    <source>
        <dbReference type="SAM" id="SignalP"/>
    </source>
</evidence>
<evidence type="ECO:0000256" key="3">
    <source>
        <dbReference type="ARBA" id="ARBA00022801"/>
    </source>
</evidence>
<protein>
    <submittedName>
        <fullName evidence="6">PDZ domain-containing protein</fullName>
    </submittedName>
</protein>
<keyword evidence="2" id="KW-0645">Protease</keyword>
<evidence type="ECO:0000259" key="5">
    <source>
        <dbReference type="PROSITE" id="PS50106"/>
    </source>
</evidence>
<dbReference type="PRINTS" id="PR00834">
    <property type="entry name" value="PROTEASES2C"/>
</dbReference>
<dbReference type="PANTHER" id="PTHR22939:SF129">
    <property type="entry name" value="SERINE PROTEASE HTRA2, MITOCHONDRIAL"/>
    <property type="match status" value="1"/>
</dbReference>
<dbReference type="InterPro" id="IPR036034">
    <property type="entry name" value="PDZ_sf"/>
</dbReference>
<dbReference type="SUPFAM" id="SSF50494">
    <property type="entry name" value="Trypsin-like serine proteases"/>
    <property type="match status" value="1"/>
</dbReference>
<comment type="caution">
    <text evidence="6">The sequence shown here is derived from an EMBL/GenBank/DDBJ whole genome shotgun (WGS) entry which is preliminary data.</text>
</comment>
<dbReference type="GO" id="GO:0006508">
    <property type="term" value="P:proteolysis"/>
    <property type="evidence" value="ECO:0007669"/>
    <property type="project" value="UniProtKB-KW"/>
</dbReference>
<evidence type="ECO:0000256" key="1">
    <source>
        <dbReference type="ARBA" id="ARBA00010541"/>
    </source>
</evidence>
<dbReference type="Proteomes" id="UP000886005">
    <property type="component" value="Unassembled WGS sequence"/>
</dbReference>
<dbReference type="EMBL" id="DRLD01000080">
    <property type="protein sequence ID" value="HED09639.1"/>
    <property type="molecule type" value="Genomic_DNA"/>
</dbReference>
<dbReference type="PROSITE" id="PS50106">
    <property type="entry name" value="PDZ"/>
    <property type="match status" value="2"/>
</dbReference>
<dbReference type="GO" id="GO:0004252">
    <property type="term" value="F:serine-type endopeptidase activity"/>
    <property type="evidence" value="ECO:0007669"/>
    <property type="project" value="InterPro"/>
</dbReference>
<dbReference type="Pfam" id="PF17820">
    <property type="entry name" value="PDZ_6"/>
    <property type="match status" value="2"/>
</dbReference>
<dbReference type="InterPro" id="IPR001478">
    <property type="entry name" value="PDZ"/>
</dbReference>
<dbReference type="PANTHER" id="PTHR22939">
    <property type="entry name" value="SERINE PROTEASE FAMILY S1C HTRA-RELATED"/>
    <property type="match status" value="1"/>
</dbReference>
<dbReference type="AlphaFoldDB" id="A0A7V1LKE4"/>
<sequence length="457" mass="50828">MKRILSLLILMAGALNAENTWPAIIGHSRPFLVQIEYYEALDSPESLSQKREVKRRLSGILFGDEGLVITHASIFPAQLNFLNASLSGSGEPPRDIKVRLTDGTMVPAVFVGKDDDYHVAFIRLETKEPPSGVKFNTRYRAQIGDELLLVHLLNSSYQNAAHIQALRINAVQKQLRPIYLADGETRALSFGLVLNTRGQALGVAYTRTNSMGTSASGLIRMRMAADLKELLKKPPVYTRKKRDNKKWLGITMQPFTRAMARYYSADTINGILINTIMEGSPAQQAGLQIGDVITSLGGIRIAAEKYEDMNDFRDRIRSFPSDSARVRFWRDGQLLSAIVHLTATPISQFLADSYEVKSIGFSAKELTKDILLAKNMDFDTQGVWISKVERAGSADLAGLQIGDILLKVNDKPVKTLNSLKKILRGLESGNGSYISLFIRRGAETEFVFVKNVFEEKE</sequence>
<dbReference type="Gene3D" id="2.40.10.10">
    <property type="entry name" value="Trypsin-like serine proteases"/>
    <property type="match status" value="1"/>
</dbReference>
<keyword evidence="4" id="KW-0732">Signal</keyword>
<proteinExistence type="inferred from homology"/>